<dbReference type="EMBL" id="VFIY01000004">
    <property type="protein sequence ID" value="TPD63009.1"/>
    <property type="molecule type" value="Genomic_DNA"/>
</dbReference>
<dbReference type="AlphaFoldDB" id="A0A501PR57"/>
<proteinExistence type="predicted"/>
<keyword evidence="3" id="KW-1185">Reference proteome</keyword>
<keyword evidence="1" id="KW-0472">Membrane</keyword>
<keyword evidence="1" id="KW-0812">Transmembrane</keyword>
<comment type="caution">
    <text evidence="2">The sequence shown here is derived from an EMBL/GenBank/DDBJ whole genome shotgun (WGS) entry which is preliminary data.</text>
</comment>
<feature type="transmembrane region" description="Helical" evidence="1">
    <location>
        <begin position="20"/>
        <end position="40"/>
    </location>
</feature>
<keyword evidence="1" id="KW-1133">Transmembrane helix</keyword>
<gene>
    <name evidence="2" type="ORF">FIV46_02715</name>
</gene>
<evidence type="ECO:0000256" key="1">
    <source>
        <dbReference type="SAM" id="Phobius"/>
    </source>
</evidence>
<sequence>MKQDHEMHENKREDVNWCRLFWSTYALAWSLFIVLLAVALSGCTAAPSDCWKPSPDYPGCFYEDYPEYLPGGAS</sequence>
<dbReference type="Proteomes" id="UP000319148">
    <property type="component" value="Unassembled WGS sequence"/>
</dbReference>
<organism evidence="2 3">
    <name type="scientific">Emcibacter nanhaiensis</name>
    <dbReference type="NCBI Taxonomy" id="1505037"/>
    <lineage>
        <taxon>Bacteria</taxon>
        <taxon>Pseudomonadati</taxon>
        <taxon>Pseudomonadota</taxon>
        <taxon>Alphaproteobacteria</taxon>
        <taxon>Emcibacterales</taxon>
        <taxon>Emcibacteraceae</taxon>
        <taxon>Emcibacter</taxon>
    </lineage>
</organism>
<accession>A0A501PR57</accession>
<protein>
    <submittedName>
        <fullName evidence="2">Uncharacterized protein</fullName>
    </submittedName>
</protein>
<name>A0A501PR57_9PROT</name>
<reference evidence="3" key="1">
    <citation type="submission" date="2019-06" db="EMBL/GenBank/DDBJ databases">
        <title>The complete genome of Emcibacter congregatus ZYLT.</title>
        <authorList>
            <person name="Zhao Z."/>
        </authorList>
    </citation>
    <scope>NUCLEOTIDE SEQUENCE [LARGE SCALE GENOMIC DNA]</scope>
    <source>
        <strain evidence="3">MCCC 1A06723</strain>
    </source>
</reference>
<evidence type="ECO:0000313" key="2">
    <source>
        <dbReference type="EMBL" id="TPD63009.1"/>
    </source>
</evidence>
<evidence type="ECO:0000313" key="3">
    <source>
        <dbReference type="Proteomes" id="UP000319148"/>
    </source>
</evidence>
<dbReference type="RefSeq" id="WP_139938259.1">
    <property type="nucleotide sequence ID" value="NZ_JBHSYP010000022.1"/>
</dbReference>